<evidence type="ECO:0000256" key="1">
    <source>
        <dbReference type="SAM" id="Phobius"/>
    </source>
</evidence>
<keyword evidence="3" id="KW-1185">Reference proteome</keyword>
<dbReference type="Proteomes" id="UP000005408">
    <property type="component" value="Unassembled WGS sequence"/>
</dbReference>
<keyword evidence="1" id="KW-0812">Transmembrane</keyword>
<dbReference type="Gene3D" id="2.170.300.10">
    <property type="entry name" value="Tie2 ligand-binding domain superfamily"/>
    <property type="match status" value="1"/>
</dbReference>
<organism evidence="2 3">
    <name type="scientific">Magallana gigas</name>
    <name type="common">Pacific oyster</name>
    <name type="synonym">Crassostrea gigas</name>
    <dbReference type="NCBI Taxonomy" id="29159"/>
    <lineage>
        <taxon>Eukaryota</taxon>
        <taxon>Metazoa</taxon>
        <taxon>Spiralia</taxon>
        <taxon>Lophotrochozoa</taxon>
        <taxon>Mollusca</taxon>
        <taxon>Bivalvia</taxon>
        <taxon>Autobranchia</taxon>
        <taxon>Pteriomorphia</taxon>
        <taxon>Ostreida</taxon>
        <taxon>Ostreoidea</taxon>
        <taxon>Ostreidae</taxon>
        <taxon>Magallana</taxon>
    </lineage>
</organism>
<dbReference type="EnsemblMetazoa" id="G21040.1">
    <property type="protein sequence ID" value="G21040.1:cds"/>
    <property type="gene ID" value="G21040"/>
</dbReference>
<evidence type="ECO:0008006" key="4">
    <source>
        <dbReference type="Google" id="ProtNLM"/>
    </source>
</evidence>
<feature type="transmembrane region" description="Helical" evidence="1">
    <location>
        <begin position="112"/>
        <end position="131"/>
    </location>
</feature>
<accession>A0A8W8JUH5</accession>
<keyword evidence="1" id="KW-0472">Membrane</keyword>
<reference evidence="2" key="1">
    <citation type="submission" date="2022-08" db="UniProtKB">
        <authorList>
            <consortium name="EnsemblMetazoa"/>
        </authorList>
    </citation>
    <scope>IDENTIFICATION</scope>
    <source>
        <strain evidence="2">05x7-T-G4-1.051#20</strain>
    </source>
</reference>
<evidence type="ECO:0000313" key="2">
    <source>
        <dbReference type="EnsemblMetazoa" id="G21040.1:cds"/>
    </source>
</evidence>
<protein>
    <recommendedName>
        <fullName evidence="4">EGF-like domain-containing protein</fullName>
    </recommendedName>
</protein>
<dbReference type="AlphaFoldDB" id="A0A8W8JUH5"/>
<keyword evidence="1" id="KW-1133">Transmembrane helix</keyword>
<name>A0A8W8JUH5_MAGGI</name>
<sequence length="187" mass="21262">MVFVEAIVQHKVNTQLMQFCNCSDGFICDYIEGCINHQQGCPDGFCGSNCSTPCIYPYYGEQCKYRCNCTEELCNHITGCTGQQELFTVPGDLDENVNITNKTIMEKHQTEYVIGICISVVLVVVSVSVIIKLRRTKKTKEDTPQTLSSYVECPMHSMRSGHSYESLFVNRRNDPDAYENTRYNNSF</sequence>
<proteinExistence type="predicted"/>
<evidence type="ECO:0000313" key="3">
    <source>
        <dbReference type="Proteomes" id="UP000005408"/>
    </source>
</evidence>